<keyword evidence="2" id="KW-1185">Reference proteome</keyword>
<dbReference type="EMBL" id="JARXVC010000024">
    <property type="protein sequence ID" value="MDH6284626.1"/>
    <property type="molecule type" value="Genomic_DNA"/>
</dbReference>
<name>A0ABT6MJX7_9NOCA</name>
<protein>
    <submittedName>
        <fullName evidence="1">Uncharacterized protein</fullName>
    </submittedName>
</protein>
<proteinExistence type="predicted"/>
<comment type="caution">
    <text evidence="1">The sequence shown here is derived from an EMBL/GenBank/DDBJ whole genome shotgun (WGS) entry which is preliminary data.</text>
</comment>
<sequence length="131" mass="14571">MSYDIAAFDPAATTDSDFLRWYELQCEETEDHDYRDVAVTTPELRAFFLALSEVFPPLDDIDDATYEQLAADPNFQGGLTSHTIGATMIYACFSWAVADRAREVFCDLAAEHKVAVALVSDSMAPPIIRPQ</sequence>
<accession>A0ABT6MJX7</accession>
<dbReference type="RefSeq" id="WP_280763838.1">
    <property type="nucleotide sequence ID" value="NZ_JARXVC010000024.1"/>
</dbReference>
<dbReference type="Proteomes" id="UP001160334">
    <property type="component" value="Unassembled WGS sequence"/>
</dbReference>
<evidence type="ECO:0000313" key="1">
    <source>
        <dbReference type="EMBL" id="MDH6284626.1"/>
    </source>
</evidence>
<reference evidence="1 2" key="1">
    <citation type="submission" date="2023-04" db="EMBL/GenBank/DDBJ databases">
        <title>Forest soil microbial communities from Buena Vista Peninsula, Colon Province, Panama.</title>
        <authorList>
            <person name="Bouskill N."/>
        </authorList>
    </citation>
    <scope>NUCLEOTIDE SEQUENCE [LARGE SCALE GENOMIC DNA]</scope>
    <source>
        <strain evidence="1 2">CFH S0262</strain>
    </source>
</reference>
<organism evidence="1 2">
    <name type="scientific">Prescottella agglutinans</name>
    <dbReference type="NCBI Taxonomy" id="1644129"/>
    <lineage>
        <taxon>Bacteria</taxon>
        <taxon>Bacillati</taxon>
        <taxon>Actinomycetota</taxon>
        <taxon>Actinomycetes</taxon>
        <taxon>Mycobacteriales</taxon>
        <taxon>Nocardiaceae</taxon>
        <taxon>Prescottella</taxon>
    </lineage>
</organism>
<evidence type="ECO:0000313" key="2">
    <source>
        <dbReference type="Proteomes" id="UP001160334"/>
    </source>
</evidence>
<gene>
    <name evidence="1" type="ORF">M2280_005887</name>
</gene>